<dbReference type="EMBL" id="FZNS01000003">
    <property type="protein sequence ID" value="SNR50713.1"/>
    <property type="molecule type" value="Genomic_DNA"/>
</dbReference>
<keyword evidence="3" id="KW-1185">Reference proteome</keyword>
<dbReference type="Gene3D" id="2.160.20.10">
    <property type="entry name" value="Single-stranded right-handed beta-helix, Pectin lyase-like"/>
    <property type="match status" value="1"/>
</dbReference>
<name>A0A238WW90_9BACT</name>
<feature type="signal peptide" evidence="1">
    <location>
        <begin position="1"/>
        <end position="15"/>
    </location>
</feature>
<keyword evidence="1" id="KW-0732">Signal</keyword>
<reference evidence="3" key="1">
    <citation type="submission" date="2017-06" db="EMBL/GenBank/DDBJ databases">
        <authorList>
            <person name="Varghese N."/>
            <person name="Submissions S."/>
        </authorList>
    </citation>
    <scope>NUCLEOTIDE SEQUENCE [LARGE SCALE GENOMIC DNA]</scope>
    <source>
        <strain evidence="3">DSM 28041</strain>
    </source>
</reference>
<dbReference type="InterPro" id="IPR012334">
    <property type="entry name" value="Pectin_lyas_fold"/>
</dbReference>
<dbReference type="RefSeq" id="WP_089332246.1">
    <property type="nucleotide sequence ID" value="NZ_FZNS01000003.1"/>
</dbReference>
<evidence type="ECO:0000256" key="1">
    <source>
        <dbReference type="SAM" id="SignalP"/>
    </source>
</evidence>
<dbReference type="InterPro" id="IPR011050">
    <property type="entry name" value="Pectin_lyase_fold/virulence"/>
</dbReference>
<gene>
    <name evidence="2" type="ORF">SAMN06269173_103175</name>
</gene>
<protein>
    <recommendedName>
        <fullName evidence="4">Right handed beta helix region</fullName>
    </recommendedName>
</protein>
<proteinExistence type="predicted"/>
<evidence type="ECO:0000313" key="2">
    <source>
        <dbReference type="EMBL" id="SNR50713.1"/>
    </source>
</evidence>
<organism evidence="2 3">
    <name type="scientific">Hymenobacter mucosus</name>
    <dbReference type="NCBI Taxonomy" id="1411120"/>
    <lineage>
        <taxon>Bacteria</taxon>
        <taxon>Pseudomonadati</taxon>
        <taxon>Bacteroidota</taxon>
        <taxon>Cytophagia</taxon>
        <taxon>Cytophagales</taxon>
        <taxon>Hymenobacteraceae</taxon>
        <taxon>Hymenobacter</taxon>
    </lineage>
</organism>
<evidence type="ECO:0000313" key="3">
    <source>
        <dbReference type="Proteomes" id="UP000198310"/>
    </source>
</evidence>
<accession>A0A238WW90</accession>
<dbReference type="Proteomes" id="UP000198310">
    <property type="component" value="Unassembled WGS sequence"/>
</dbReference>
<evidence type="ECO:0008006" key="4">
    <source>
        <dbReference type="Google" id="ProtNLM"/>
    </source>
</evidence>
<feature type="chain" id="PRO_5012511802" description="Right handed beta helix region" evidence="1">
    <location>
        <begin position="16"/>
        <end position="503"/>
    </location>
</feature>
<dbReference type="SUPFAM" id="SSF51126">
    <property type="entry name" value="Pectin lyase-like"/>
    <property type="match status" value="1"/>
</dbReference>
<sequence>MRFLLPLLLFFSALALLPGCEPKEDIITTDSSAKLEFSADTVKFDTVFVTVGTVTKRLWVYNRNPRAVRVEEISLTGRPGVTYNLLINGDAGSTANNVEIRGKDSLLVLVSATVDPTAGDARPFIVEDDLRFRTNGNNQQVKVLSYGQNAYFHAAETLPCNAVWTADKPHVIYDYARVGPNCTLTIEPGTRIYSHSGAFLVVQGRLLINPTYAPTGELKPDDKNIVRFQGDRLEEVYNEVPSQWGGIEFDQGSRNNVVRYTEIKNSAFGLLAYNPNNTQPRPNILVENTVLKNISSAKLAFANGGLSLEGAGILGISADFTVHNTLLTNCGEYAVWAVQGGTYRFDYCTIANYTPQFRRESSSVLLASTIKINGVTQPAVAPSFIMRNSIVWGSIEDELAFIDGEQYPSNINISHSLLRTKDYAKGGALDQSKNGNILNPSESSRSIFRSTPFRFRGKGYDYQLDTLSPASNQGVPLPTTIDLLNRRRNANNPDVGAYERVNP</sequence>
<dbReference type="AlphaFoldDB" id="A0A238WW90"/>